<comment type="caution">
    <text evidence="10">The sequence shown here is derived from an EMBL/GenBank/DDBJ whole genome shotgun (WGS) entry which is preliminary data.</text>
</comment>
<dbReference type="EMBL" id="JABDTM020019936">
    <property type="protein sequence ID" value="KAH0817264.1"/>
    <property type="molecule type" value="Genomic_DNA"/>
</dbReference>
<evidence type="ECO:0000256" key="1">
    <source>
        <dbReference type="ARBA" id="ARBA00022679"/>
    </source>
</evidence>
<dbReference type="FunFam" id="2.40.70.10:FF:000130">
    <property type="entry name" value="Retrovirus-related Pol polyprotein from transposon opus-like Protein"/>
    <property type="match status" value="1"/>
</dbReference>
<dbReference type="InterPro" id="IPR000477">
    <property type="entry name" value="RT_dom"/>
</dbReference>
<accession>A0A8J6HMB6</accession>
<keyword evidence="11" id="KW-1185">Reference proteome</keyword>
<dbReference type="InterPro" id="IPR036691">
    <property type="entry name" value="Endo/exonu/phosph_ase_sf"/>
</dbReference>
<dbReference type="InterPro" id="IPR036397">
    <property type="entry name" value="RNaseH_sf"/>
</dbReference>
<feature type="region of interest" description="Disordered" evidence="7">
    <location>
        <begin position="291"/>
        <end position="328"/>
    </location>
</feature>
<evidence type="ECO:0000256" key="4">
    <source>
        <dbReference type="ARBA" id="ARBA00022759"/>
    </source>
</evidence>
<evidence type="ECO:0000313" key="10">
    <source>
        <dbReference type="EMBL" id="KAH0817264.1"/>
    </source>
</evidence>
<name>A0A8J6HMB6_TENMO</name>
<dbReference type="Gene3D" id="3.30.420.10">
    <property type="entry name" value="Ribonuclease H-like superfamily/Ribonuclease H"/>
    <property type="match status" value="1"/>
</dbReference>
<dbReference type="PROSITE" id="PS50994">
    <property type="entry name" value="INTEGRASE"/>
    <property type="match status" value="1"/>
</dbReference>
<feature type="domain" description="Peptidase A2" evidence="8">
    <location>
        <begin position="816"/>
        <end position="832"/>
    </location>
</feature>
<feature type="region of interest" description="Disordered" evidence="7">
    <location>
        <begin position="436"/>
        <end position="457"/>
    </location>
</feature>
<dbReference type="GO" id="GO:0003676">
    <property type="term" value="F:nucleic acid binding"/>
    <property type="evidence" value="ECO:0007669"/>
    <property type="project" value="InterPro"/>
</dbReference>
<gene>
    <name evidence="10" type="ORF">GEV33_005527</name>
</gene>
<dbReference type="Pfam" id="PF17919">
    <property type="entry name" value="RT_RNaseH_2"/>
    <property type="match status" value="1"/>
</dbReference>
<evidence type="ECO:0008006" key="12">
    <source>
        <dbReference type="Google" id="ProtNLM"/>
    </source>
</evidence>
<reference evidence="10" key="1">
    <citation type="journal article" date="2020" name="J Insects Food Feed">
        <title>The yellow mealworm (Tenebrio molitor) genome: a resource for the emerging insects as food and feed industry.</title>
        <authorList>
            <person name="Eriksson T."/>
            <person name="Andere A."/>
            <person name="Kelstrup H."/>
            <person name="Emery V."/>
            <person name="Picard C."/>
        </authorList>
    </citation>
    <scope>NUCLEOTIDE SEQUENCE</scope>
    <source>
        <strain evidence="10">Stoneville</strain>
        <tissue evidence="10">Whole head</tissue>
    </source>
</reference>
<sequence length="1781" mass="201441">MQQYNHGYSGILECPITIYDAASCVGSGIYPFDTHVFTDGGFIVSSVTDRALPDDQMVAHDTLETDDEYDKTYQNETNKIFVSPQILLAYPKAKDLKQKNSRSRKKKSTIATDTSEINVIKEKVIERNKKKEAQNMTKHRKIMEAKTRLFESSSDDNNDDYQDGGRTSDDLREEEPTKNLFEFTKLEREPNINDFVLKRKSNKSLNAFTFPLEEAGLVEQKNVVFNSFVCKLGLFWHSWQLLEEEWQLLWDLAKKLAAKWLEKSEKVVAMESKETKRAIREAPVIKTAKQECNGGAAAHAQQHKSAGGRGQSKRPGKERKIKKGGSAGTVGEIEVRIKKLEQGNMSRKTYAMVTVNHTTAHVLERNKRIWVKRTQYRTTALERQVKCSGVRSSGIGPNHFARNCPEKAPKCDSSGESGHLARSTRCRNYNAAVEQMRRQDRGKKAKEPSPPKLVGKSGWYLEDQHNTAVRVIGKNIGVLRQDKGPVWVSVGMAACTVYSCCASSNAPLQDFERFLGGLKASIVRCAGRVLVAGEFNAKAYTWGSRVKDKRGTALADLIVELGMVIMNQGDAPTFLRGTNSSVIDVIFVSASLGICRWIVSDSECGSDHLPISFVLKEATRFTVEELTGTIVRVCERANTRQDTAAKETCIPVAKFKGAKRALRKEICKSKAVVWESLLKEVDREHWGKAYRIITRKMGVRTPLTAQEISHAVKKLFPKLIAAAERLMRRKIPGPDGVPSEVVKLAVATAREKILQTMKGLQRHMPPTPREPSKKLHYPLQVHLELGKLSSPSLKEASCDGPKPQHRLFLTDASTGTQYLVDTGAEISVLPKHFLGKSCQPIEGNTLFAANNTSIQVYGSKLLIVDLKLRRTFKWVFTVADVRKPILGADFLSHYHLLPDLRTRKLIDAETHLFATGKVLPCTVPSITTVLRDSLFHEILRRFSDITRQPPPGTPSKATVRHHIFTKGPLVAETPRRPSPEKLKIAQSEFQFMVEQGWCRPSNSPWASPLHLIPKTPGEWRPCGDYRRLNSVTVPDSYPIPHIHDFTNRLHNKTVFSKIDLVRAYNQIPVAEEDIPKTAVCTPFGLFEFTVMTFGLRTNHIVVNPAKCVFGEPEVEYLGHRISSAGCKPLPDKVAAITGYPQASHHEGSTQKAAEIQSPLHNLLTNVRKNDKRPVAWNPEAEAAFEKCKEELANAALLAHPMEHDDRRLRRSNRGSVAAESARLVATSHFFSKKLTSTQRNYSTYDRELLGVYKSVKHFRHMLEARVFTIQPDHKPLTFAFQQRSDKASPRQLRQLDFIGQFSTRIVHLPGDSNTVADALSRVEASIFDNEELAIAQETDPELKQLLDSESTGLQLKQFTPAEANRPFYCTPPPTTSAHTLQAHKSSHQKQIRVASHGRRHQVVVENLLAMPTQQDTRFEHVHMDIVGPLPESDGYRYCLTMTDRFTRWPEVTPMVDMTAETVAKAFYSTWVSRFGCPRKITTDQGRQFEAGVTTALTRLMVIQRFRITVYRPQSNGIIERWHKTIKAAITCRENPNRTAVLPSVLLGLRAAIKEDIQCSPAELTLGTELRLPGEFFLDSTSNTTDSTSFVEILKVQIQSLRPTPTSRHDTQRVFVHPKHEDYSHLWSMPKCLHFMDCAGAMHVRMQENMQYVFHDVCHNVFLRTAEYALRQILRSAPCHNAHIIRNWLNNNFPERWIGTYGLGWWIVLETLSPWCLHDKKLVVPREKLERQRLKMLFFSPLMTTVEEVYLKNYICGEPINILELNDQIHTVIPKMLRLARE</sequence>
<dbReference type="SUPFAM" id="SSF53098">
    <property type="entry name" value="Ribonuclease H-like"/>
    <property type="match status" value="1"/>
</dbReference>
<proteinExistence type="predicted"/>
<dbReference type="InterPro" id="IPR012337">
    <property type="entry name" value="RNaseH-like_sf"/>
</dbReference>
<keyword evidence="2" id="KW-0548">Nucleotidyltransferase</keyword>
<dbReference type="SUPFAM" id="SSF56219">
    <property type="entry name" value="DNase I-like"/>
    <property type="match status" value="1"/>
</dbReference>
<dbReference type="GO" id="GO:0006508">
    <property type="term" value="P:proteolysis"/>
    <property type="evidence" value="ECO:0007669"/>
    <property type="project" value="InterPro"/>
</dbReference>
<dbReference type="InterPro" id="IPR041577">
    <property type="entry name" value="RT_RNaseH_2"/>
</dbReference>
<evidence type="ECO:0000259" key="8">
    <source>
        <dbReference type="PROSITE" id="PS50175"/>
    </source>
</evidence>
<feature type="region of interest" description="Disordered" evidence="7">
    <location>
        <begin position="144"/>
        <end position="174"/>
    </location>
</feature>
<dbReference type="PANTHER" id="PTHR37984:SF5">
    <property type="entry name" value="PROTEIN NYNRIN-LIKE"/>
    <property type="match status" value="1"/>
</dbReference>
<dbReference type="Proteomes" id="UP000719412">
    <property type="component" value="Unassembled WGS sequence"/>
</dbReference>
<dbReference type="InterPro" id="IPR043502">
    <property type="entry name" value="DNA/RNA_pol_sf"/>
</dbReference>
<reference evidence="10" key="2">
    <citation type="submission" date="2021-08" db="EMBL/GenBank/DDBJ databases">
        <authorList>
            <person name="Eriksson T."/>
        </authorList>
    </citation>
    <scope>NUCLEOTIDE SEQUENCE</scope>
    <source>
        <strain evidence="10">Stoneville</strain>
        <tissue evidence="10">Whole head</tissue>
    </source>
</reference>
<feature type="compositionally biased region" description="Basic residues" evidence="7">
    <location>
        <begin position="311"/>
        <end position="323"/>
    </location>
</feature>
<dbReference type="Gene3D" id="3.10.10.10">
    <property type="entry name" value="HIV Type 1 Reverse Transcriptase, subunit A, domain 1"/>
    <property type="match status" value="1"/>
</dbReference>
<dbReference type="SUPFAM" id="SSF56672">
    <property type="entry name" value="DNA/RNA polymerases"/>
    <property type="match status" value="1"/>
</dbReference>
<evidence type="ECO:0000256" key="3">
    <source>
        <dbReference type="ARBA" id="ARBA00022722"/>
    </source>
</evidence>
<evidence type="ECO:0000313" key="11">
    <source>
        <dbReference type="Proteomes" id="UP000719412"/>
    </source>
</evidence>
<dbReference type="Gene3D" id="3.30.70.270">
    <property type="match status" value="2"/>
</dbReference>
<feature type="compositionally biased region" description="Acidic residues" evidence="7">
    <location>
        <begin position="153"/>
        <end position="162"/>
    </location>
</feature>
<dbReference type="GO" id="GO:0015074">
    <property type="term" value="P:DNA integration"/>
    <property type="evidence" value="ECO:0007669"/>
    <property type="project" value="InterPro"/>
</dbReference>
<dbReference type="InterPro" id="IPR043128">
    <property type="entry name" value="Rev_trsase/Diguanyl_cyclase"/>
</dbReference>
<feature type="domain" description="Integrase catalytic" evidence="9">
    <location>
        <begin position="1407"/>
        <end position="1580"/>
    </location>
</feature>
<keyword evidence="1" id="KW-0808">Transferase</keyword>
<evidence type="ECO:0000259" key="9">
    <source>
        <dbReference type="PROSITE" id="PS50994"/>
    </source>
</evidence>
<protein>
    <recommendedName>
        <fullName evidence="12">Endonuclease</fullName>
    </recommendedName>
</protein>
<dbReference type="Pfam" id="PF00078">
    <property type="entry name" value="RVT_1"/>
    <property type="match status" value="1"/>
</dbReference>
<keyword evidence="4" id="KW-0255">Endonuclease</keyword>
<keyword evidence="6" id="KW-0511">Multifunctional enzyme</keyword>
<dbReference type="SUPFAM" id="SSF50630">
    <property type="entry name" value="Acid proteases"/>
    <property type="match status" value="1"/>
</dbReference>
<dbReference type="FunFam" id="3.30.420.10:FF:000032">
    <property type="entry name" value="Retrovirus-related Pol polyprotein from transposon 297-like Protein"/>
    <property type="match status" value="1"/>
</dbReference>
<dbReference type="Gene3D" id="3.60.10.10">
    <property type="entry name" value="Endonuclease/exonuclease/phosphatase"/>
    <property type="match status" value="1"/>
</dbReference>
<evidence type="ECO:0000256" key="6">
    <source>
        <dbReference type="ARBA" id="ARBA00023268"/>
    </source>
</evidence>
<keyword evidence="5" id="KW-0378">Hydrolase</keyword>
<keyword evidence="3" id="KW-0540">Nuclease</keyword>
<organism evidence="10 11">
    <name type="scientific">Tenebrio molitor</name>
    <name type="common">Yellow mealworm beetle</name>
    <dbReference type="NCBI Taxonomy" id="7067"/>
    <lineage>
        <taxon>Eukaryota</taxon>
        <taxon>Metazoa</taxon>
        <taxon>Ecdysozoa</taxon>
        <taxon>Arthropoda</taxon>
        <taxon>Hexapoda</taxon>
        <taxon>Insecta</taxon>
        <taxon>Pterygota</taxon>
        <taxon>Neoptera</taxon>
        <taxon>Endopterygota</taxon>
        <taxon>Coleoptera</taxon>
        <taxon>Polyphaga</taxon>
        <taxon>Cucujiformia</taxon>
        <taxon>Tenebrionidae</taxon>
        <taxon>Tenebrio</taxon>
    </lineage>
</organism>
<dbReference type="Pfam" id="PF14529">
    <property type="entry name" value="Exo_endo_phos_2"/>
    <property type="match status" value="1"/>
</dbReference>
<evidence type="ECO:0000256" key="7">
    <source>
        <dbReference type="SAM" id="MobiDB-lite"/>
    </source>
</evidence>
<dbReference type="GO" id="GO:0004519">
    <property type="term" value="F:endonuclease activity"/>
    <property type="evidence" value="ECO:0007669"/>
    <property type="project" value="UniProtKB-KW"/>
</dbReference>
<evidence type="ECO:0000256" key="2">
    <source>
        <dbReference type="ARBA" id="ARBA00022695"/>
    </source>
</evidence>
<dbReference type="InterPro" id="IPR050951">
    <property type="entry name" value="Retrovirus_Pol_polyprotein"/>
</dbReference>
<dbReference type="CDD" id="cd09274">
    <property type="entry name" value="RNase_HI_RT_Ty3"/>
    <property type="match status" value="1"/>
</dbReference>
<dbReference type="InterPro" id="IPR001995">
    <property type="entry name" value="Peptidase_A2_cat"/>
</dbReference>
<dbReference type="Pfam" id="PF00665">
    <property type="entry name" value="rve"/>
    <property type="match status" value="1"/>
</dbReference>
<dbReference type="GO" id="GO:0004190">
    <property type="term" value="F:aspartic-type endopeptidase activity"/>
    <property type="evidence" value="ECO:0007669"/>
    <property type="project" value="InterPro"/>
</dbReference>
<dbReference type="InterPro" id="IPR021109">
    <property type="entry name" value="Peptidase_aspartic_dom_sf"/>
</dbReference>
<dbReference type="InterPro" id="IPR001584">
    <property type="entry name" value="Integrase_cat-core"/>
</dbReference>
<dbReference type="PROSITE" id="PS50175">
    <property type="entry name" value="ASP_PROT_RETROV"/>
    <property type="match status" value="1"/>
</dbReference>
<dbReference type="InterPro" id="IPR005135">
    <property type="entry name" value="Endo/exonuclease/phosphatase"/>
</dbReference>
<dbReference type="PANTHER" id="PTHR37984">
    <property type="entry name" value="PROTEIN CBG26694"/>
    <property type="match status" value="1"/>
</dbReference>
<dbReference type="GO" id="GO:0003964">
    <property type="term" value="F:RNA-directed DNA polymerase activity"/>
    <property type="evidence" value="ECO:0007669"/>
    <property type="project" value="UniProtKB-KW"/>
</dbReference>
<evidence type="ECO:0000256" key="5">
    <source>
        <dbReference type="ARBA" id="ARBA00022801"/>
    </source>
</evidence>
<dbReference type="GO" id="GO:0042575">
    <property type="term" value="C:DNA polymerase complex"/>
    <property type="evidence" value="ECO:0007669"/>
    <property type="project" value="UniProtKB-ARBA"/>
</dbReference>
<dbReference type="CDD" id="cd01647">
    <property type="entry name" value="RT_LTR"/>
    <property type="match status" value="1"/>
</dbReference>